<reference evidence="1" key="1">
    <citation type="journal article" date="2014" name="Int. J. Syst. Evol. Microbiol.">
        <title>Complete genome sequence of Corynebacterium casei LMG S-19264T (=DSM 44701T), isolated from a smear-ripened cheese.</title>
        <authorList>
            <consortium name="US DOE Joint Genome Institute (JGI-PGF)"/>
            <person name="Walter F."/>
            <person name="Albersmeier A."/>
            <person name="Kalinowski J."/>
            <person name="Ruckert C."/>
        </authorList>
    </citation>
    <scope>NUCLEOTIDE SEQUENCE</scope>
    <source>
        <strain evidence="1">CGMCC 1.7081</strain>
    </source>
</reference>
<dbReference type="EMBL" id="BNAP01000002">
    <property type="protein sequence ID" value="GHG83932.1"/>
    <property type="molecule type" value="Genomic_DNA"/>
</dbReference>
<gene>
    <name evidence="1" type="ORF">GCM10010961_09820</name>
</gene>
<sequence>MPGRTVAMAHWRRLDGDGTDRCTLSRADQGWLLTGQADWHEAGVEHSVLYTVRCGPDWKTLSADITGEREGEAAELRIQSGSEGWRLNDVLQPAVAGCVDIDLCFTPATNMLPLRRLGAGADELSRLRAAWLVPGLDRLECLNQSYASCGQGAVDYATENMQARLEVHPSGFVTRYPALWDGWVDA</sequence>
<dbReference type="Proteomes" id="UP000611500">
    <property type="component" value="Unassembled WGS sequence"/>
</dbReference>
<proteinExistence type="predicted"/>
<dbReference type="AlphaFoldDB" id="A0A8J3MC56"/>
<evidence type="ECO:0000313" key="2">
    <source>
        <dbReference type="Proteomes" id="UP000611500"/>
    </source>
</evidence>
<reference evidence="1" key="2">
    <citation type="submission" date="2020-09" db="EMBL/GenBank/DDBJ databases">
        <authorList>
            <person name="Sun Q."/>
            <person name="Zhou Y."/>
        </authorList>
    </citation>
    <scope>NUCLEOTIDE SEQUENCE</scope>
    <source>
        <strain evidence="1">CGMCC 1.7081</strain>
    </source>
</reference>
<accession>A0A8J3MC56</accession>
<name>A0A8J3MC56_9RHOB</name>
<protein>
    <submittedName>
        <fullName evidence="1">Transcriptional regulator</fullName>
    </submittedName>
</protein>
<comment type="caution">
    <text evidence="1">The sequence shown here is derived from an EMBL/GenBank/DDBJ whole genome shotgun (WGS) entry which is preliminary data.</text>
</comment>
<dbReference type="Pfam" id="PF06475">
    <property type="entry name" value="Glycolipid_bind"/>
    <property type="match status" value="1"/>
</dbReference>
<evidence type="ECO:0000313" key="1">
    <source>
        <dbReference type="EMBL" id="GHG83932.1"/>
    </source>
</evidence>
<dbReference type="RefSeq" id="WP_028092922.1">
    <property type="nucleotide sequence ID" value="NZ_BNAP01000002.1"/>
</dbReference>
<dbReference type="InterPro" id="IPR009467">
    <property type="entry name" value="Glycolipid-bd_prot_put"/>
</dbReference>
<organism evidence="1 2">
    <name type="scientific">Pseudodonghicola xiamenensis</name>
    <dbReference type="NCBI Taxonomy" id="337702"/>
    <lineage>
        <taxon>Bacteria</taxon>
        <taxon>Pseudomonadati</taxon>
        <taxon>Pseudomonadota</taxon>
        <taxon>Alphaproteobacteria</taxon>
        <taxon>Rhodobacterales</taxon>
        <taxon>Paracoccaceae</taxon>
        <taxon>Pseudodonghicola</taxon>
    </lineage>
</organism>
<dbReference type="SUPFAM" id="SSF159275">
    <property type="entry name" value="PA1994-like"/>
    <property type="match status" value="1"/>
</dbReference>
<keyword evidence="2" id="KW-1185">Reference proteome</keyword>